<evidence type="ECO:0000256" key="2">
    <source>
        <dbReference type="ARBA" id="ARBA00022837"/>
    </source>
</evidence>
<sequence length="174" mass="19308">MLVFGDRVIHQTQGSLEVFLVSAKGLEDMDVFGQEQKSSVATGQGSEPVWNENFVFNVSEGAEELKLKIMDSDVGSEDFVGEAEVHLPQFTEGTMNRMEGGSNLHARKEIGIPAMRTVGGVNLMEGEDILQMKTRPNAVLHLLLIFHVKNFIHFCMLKINLEMDDADRRPSAST</sequence>
<protein>
    <recommendedName>
        <fullName evidence="3">C2 domain-containing protein</fullName>
    </recommendedName>
</protein>
<organism evidence="4 5">
    <name type="scientific">Hibiscus sabdariffa</name>
    <name type="common">roselle</name>
    <dbReference type="NCBI Taxonomy" id="183260"/>
    <lineage>
        <taxon>Eukaryota</taxon>
        <taxon>Viridiplantae</taxon>
        <taxon>Streptophyta</taxon>
        <taxon>Embryophyta</taxon>
        <taxon>Tracheophyta</taxon>
        <taxon>Spermatophyta</taxon>
        <taxon>Magnoliopsida</taxon>
        <taxon>eudicotyledons</taxon>
        <taxon>Gunneridae</taxon>
        <taxon>Pentapetalae</taxon>
        <taxon>rosids</taxon>
        <taxon>malvids</taxon>
        <taxon>Malvales</taxon>
        <taxon>Malvaceae</taxon>
        <taxon>Malvoideae</taxon>
        <taxon>Hibiscus</taxon>
    </lineage>
</organism>
<dbReference type="InterPro" id="IPR000008">
    <property type="entry name" value="C2_dom"/>
</dbReference>
<proteinExistence type="predicted"/>
<keyword evidence="5" id="KW-1185">Reference proteome</keyword>
<evidence type="ECO:0000313" key="4">
    <source>
        <dbReference type="EMBL" id="KAK8998164.1"/>
    </source>
</evidence>
<dbReference type="Proteomes" id="UP001396334">
    <property type="component" value="Unassembled WGS sequence"/>
</dbReference>
<dbReference type="EMBL" id="JBBPBN010000042">
    <property type="protein sequence ID" value="KAK8998164.1"/>
    <property type="molecule type" value="Genomic_DNA"/>
</dbReference>
<gene>
    <name evidence="4" type="ORF">V6N11_012695</name>
</gene>
<dbReference type="Gene3D" id="2.60.40.150">
    <property type="entry name" value="C2 domain"/>
    <property type="match status" value="1"/>
</dbReference>
<keyword evidence="2" id="KW-0106">Calcium</keyword>
<dbReference type="PANTHER" id="PTHR46502:SF2">
    <property type="entry name" value="16 KDA PHLOEM PROTEIN 2"/>
    <property type="match status" value="1"/>
</dbReference>
<reference evidence="4 5" key="1">
    <citation type="journal article" date="2024" name="G3 (Bethesda)">
        <title>Genome assembly of Hibiscus sabdariffa L. provides insights into metabolisms of medicinal natural products.</title>
        <authorList>
            <person name="Kim T."/>
        </authorList>
    </citation>
    <scope>NUCLEOTIDE SEQUENCE [LARGE SCALE GENOMIC DNA]</scope>
    <source>
        <strain evidence="4">TK-2024</strain>
        <tissue evidence="4">Old leaves</tissue>
    </source>
</reference>
<evidence type="ECO:0000256" key="1">
    <source>
        <dbReference type="ARBA" id="ARBA00022723"/>
    </source>
</evidence>
<evidence type="ECO:0000259" key="3">
    <source>
        <dbReference type="PROSITE" id="PS50004"/>
    </source>
</evidence>
<evidence type="ECO:0000313" key="5">
    <source>
        <dbReference type="Proteomes" id="UP001396334"/>
    </source>
</evidence>
<comment type="caution">
    <text evidence="4">The sequence shown here is derived from an EMBL/GenBank/DDBJ whole genome shotgun (WGS) entry which is preliminary data.</text>
</comment>
<dbReference type="PROSITE" id="PS50004">
    <property type="entry name" value="C2"/>
    <property type="match status" value="1"/>
</dbReference>
<accession>A0ABR2QC65</accession>
<dbReference type="SUPFAM" id="SSF49562">
    <property type="entry name" value="C2 domain (Calcium/lipid-binding domain, CaLB)"/>
    <property type="match status" value="1"/>
</dbReference>
<name>A0ABR2QC65_9ROSI</name>
<dbReference type="Pfam" id="PF00168">
    <property type="entry name" value="C2"/>
    <property type="match status" value="1"/>
</dbReference>
<dbReference type="InterPro" id="IPR035892">
    <property type="entry name" value="C2_domain_sf"/>
</dbReference>
<keyword evidence="1" id="KW-0479">Metal-binding</keyword>
<dbReference type="PANTHER" id="PTHR46502">
    <property type="entry name" value="C2 DOMAIN-CONTAINING"/>
    <property type="match status" value="1"/>
</dbReference>
<feature type="domain" description="C2" evidence="3">
    <location>
        <begin position="1"/>
        <end position="102"/>
    </location>
</feature>
<dbReference type="SMART" id="SM00239">
    <property type="entry name" value="C2"/>
    <property type="match status" value="1"/>
</dbReference>